<evidence type="ECO:0000313" key="2">
    <source>
        <dbReference type="EMBL" id="CAB4146917.1"/>
    </source>
</evidence>
<reference evidence="2" key="1">
    <citation type="submission" date="2020-04" db="EMBL/GenBank/DDBJ databases">
        <authorList>
            <person name="Chiriac C."/>
            <person name="Salcher M."/>
            <person name="Ghai R."/>
            <person name="Kavagutti S V."/>
        </authorList>
    </citation>
    <scope>NUCLEOTIDE SEQUENCE</scope>
</reference>
<protein>
    <submittedName>
        <fullName evidence="2">Uncharacterized protein</fullName>
    </submittedName>
</protein>
<proteinExistence type="predicted"/>
<evidence type="ECO:0000256" key="1">
    <source>
        <dbReference type="SAM" id="MobiDB-lite"/>
    </source>
</evidence>
<organism evidence="2">
    <name type="scientific">uncultured Caudovirales phage</name>
    <dbReference type="NCBI Taxonomy" id="2100421"/>
    <lineage>
        <taxon>Viruses</taxon>
        <taxon>Duplodnaviria</taxon>
        <taxon>Heunggongvirae</taxon>
        <taxon>Uroviricota</taxon>
        <taxon>Caudoviricetes</taxon>
        <taxon>Peduoviridae</taxon>
        <taxon>Maltschvirus</taxon>
        <taxon>Maltschvirus maltsch</taxon>
    </lineage>
</organism>
<gene>
    <name evidence="2" type="ORF">UFOVP431_2</name>
</gene>
<feature type="compositionally biased region" description="Polar residues" evidence="1">
    <location>
        <begin position="131"/>
        <end position="141"/>
    </location>
</feature>
<feature type="region of interest" description="Disordered" evidence="1">
    <location>
        <begin position="120"/>
        <end position="141"/>
    </location>
</feature>
<sequence length="141" mass="15977">MFQLDAKDTRKESFVAGQTLYRFDAFRKPEDDCSFDEKFASYLPAIKLILTEFVAEKVTPAGGWVTRIGALFPKPKFVLASGRKRLAYPTKEEAWESFVARTRRRHEILRDQLALAESALKAANGPMPQKPKTSNPASYHP</sequence>
<dbReference type="EMBL" id="LR796483">
    <property type="protein sequence ID" value="CAB4146917.1"/>
    <property type="molecule type" value="Genomic_DNA"/>
</dbReference>
<name>A0A6J5MMQ2_9CAUD</name>
<accession>A0A6J5MMQ2</accession>